<evidence type="ECO:0000256" key="1">
    <source>
        <dbReference type="SAM" id="MobiDB-lite"/>
    </source>
</evidence>
<sequence length="75" mass="7816">MAPKRQSAILPQPKKPRPVAAPKLEDKSASPGLPKGVCFLHSSCEVHNPISGMPRGSSVEQALGSMLAVVTSTNP</sequence>
<proteinExistence type="predicted"/>
<feature type="region of interest" description="Disordered" evidence="1">
    <location>
        <begin position="1"/>
        <end position="32"/>
    </location>
</feature>
<dbReference type="Proteomes" id="UP000234681">
    <property type="component" value="Chromosome 3"/>
</dbReference>
<accession>A6JTU6</accession>
<dbReference type="AlphaFoldDB" id="A6JTU6"/>
<protein>
    <submittedName>
        <fullName evidence="2">RCG45635, isoform CRA_d</fullName>
    </submittedName>
</protein>
<name>A6JTU6_RAT</name>
<gene>
    <name evidence="2" type="ORF">rCG_45635</name>
</gene>
<evidence type="ECO:0000313" key="3">
    <source>
        <dbReference type="Proteomes" id="UP000234681"/>
    </source>
</evidence>
<reference evidence="2 3" key="1">
    <citation type="submission" date="2005-09" db="EMBL/GenBank/DDBJ databases">
        <authorList>
            <person name="Mural R.J."/>
            <person name="Li P.W."/>
            <person name="Adams M.D."/>
            <person name="Amanatides P.G."/>
            <person name="Baden-Tillson H."/>
            <person name="Barnstead M."/>
            <person name="Chin S.H."/>
            <person name="Dew I."/>
            <person name="Evans C.A."/>
            <person name="Ferriera S."/>
            <person name="Flanigan M."/>
            <person name="Fosler C."/>
            <person name="Glodek A."/>
            <person name="Gu Z."/>
            <person name="Holt R.A."/>
            <person name="Jennings D."/>
            <person name="Kraft C.L."/>
            <person name="Lu F."/>
            <person name="Nguyen T."/>
            <person name="Nusskern D.R."/>
            <person name="Pfannkoch C.M."/>
            <person name="Sitter C."/>
            <person name="Sutton G.G."/>
            <person name="Venter J.C."/>
            <person name="Wang Z."/>
            <person name="Woodage T."/>
            <person name="Zheng X.H."/>
            <person name="Zhong F."/>
        </authorList>
    </citation>
    <scope>NUCLEOTIDE SEQUENCE [LARGE SCALE GENOMIC DNA]</scope>
    <source>
        <strain>BN</strain>
        <strain evidence="3">Sprague-Dawley</strain>
    </source>
</reference>
<organism evidence="2 3">
    <name type="scientific">Rattus norvegicus</name>
    <name type="common">Rat</name>
    <dbReference type="NCBI Taxonomy" id="10116"/>
    <lineage>
        <taxon>Eukaryota</taxon>
        <taxon>Metazoa</taxon>
        <taxon>Chordata</taxon>
        <taxon>Craniata</taxon>
        <taxon>Vertebrata</taxon>
        <taxon>Euteleostomi</taxon>
        <taxon>Mammalia</taxon>
        <taxon>Eutheria</taxon>
        <taxon>Euarchontoglires</taxon>
        <taxon>Glires</taxon>
        <taxon>Rodentia</taxon>
        <taxon>Myomorpha</taxon>
        <taxon>Muroidea</taxon>
        <taxon>Muridae</taxon>
        <taxon>Murinae</taxon>
        <taxon>Rattus</taxon>
    </lineage>
</organism>
<evidence type="ECO:0000313" key="2">
    <source>
        <dbReference type="EMBL" id="EDL93352.1"/>
    </source>
</evidence>
<feature type="non-terminal residue" evidence="2">
    <location>
        <position position="75"/>
    </location>
</feature>
<dbReference type="EMBL" id="CH474001">
    <property type="protein sequence ID" value="EDL93352.1"/>
    <property type="molecule type" value="Genomic_DNA"/>
</dbReference>